<evidence type="ECO:0000313" key="3">
    <source>
        <dbReference type="Proteomes" id="UP000256964"/>
    </source>
</evidence>
<evidence type="ECO:0000313" key="2">
    <source>
        <dbReference type="EMBL" id="RDX39381.1"/>
    </source>
</evidence>
<protein>
    <submittedName>
        <fullName evidence="2">Uncharacterized protein</fullName>
    </submittedName>
</protein>
<evidence type="ECO:0000256" key="1">
    <source>
        <dbReference type="SAM" id="MobiDB-lite"/>
    </source>
</evidence>
<proteinExistence type="predicted"/>
<sequence length="148" mass="15830">MTIIDSAQSGRGARVSKETLNVASFNSAYDSPEAVAQAGTSPWLGLRRPRGPILVAYMLPASIDAVNQLVLNGLVPLVRIDDAGYATTFAGGECVIVDAEGKTMGRVPKTRGLYVVMHERDAPQANAASDKVEELTEMQAHPSLWPHQ</sequence>
<feature type="non-terminal residue" evidence="2">
    <location>
        <position position="148"/>
    </location>
</feature>
<keyword evidence="3" id="KW-1185">Reference proteome</keyword>
<dbReference type="OrthoDB" id="2794615at2759"/>
<feature type="region of interest" description="Disordered" evidence="1">
    <location>
        <begin position="125"/>
        <end position="148"/>
    </location>
</feature>
<name>A0A371CGI3_9APHY</name>
<dbReference type="AlphaFoldDB" id="A0A371CGI3"/>
<organism evidence="2 3">
    <name type="scientific">Lentinus brumalis</name>
    <dbReference type="NCBI Taxonomy" id="2498619"/>
    <lineage>
        <taxon>Eukaryota</taxon>
        <taxon>Fungi</taxon>
        <taxon>Dikarya</taxon>
        <taxon>Basidiomycota</taxon>
        <taxon>Agaricomycotina</taxon>
        <taxon>Agaricomycetes</taxon>
        <taxon>Polyporales</taxon>
        <taxon>Polyporaceae</taxon>
        <taxon>Lentinus</taxon>
    </lineage>
</organism>
<gene>
    <name evidence="2" type="ORF">OH76DRAFT_1424369</name>
</gene>
<accession>A0A371CGI3</accession>
<reference evidence="2 3" key="1">
    <citation type="journal article" date="2018" name="Biotechnol. Biofuels">
        <title>Integrative visual omics of the white-rot fungus Polyporus brumalis exposes the biotechnological potential of its oxidative enzymes for delignifying raw plant biomass.</title>
        <authorList>
            <person name="Miyauchi S."/>
            <person name="Rancon A."/>
            <person name="Drula E."/>
            <person name="Hage H."/>
            <person name="Chaduli D."/>
            <person name="Favel A."/>
            <person name="Grisel S."/>
            <person name="Henrissat B."/>
            <person name="Herpoel-Gimbert I."/>
            <person name="Ruiz-Duenas F.J."/>
            <person name="Chevret D."/>
            <person name="Hainaut M."/>
            <person name="Lin J."/>
            <person name="Wang M."/>
            <person name="Pangilinan J."/>
            <person name="Lipzen A."/>
            <person name="Lesage-Meessen L."/>
            <person name="Navarro D."/>
            <person name="Riley R."/>
            <person name="Grigoriev I.V."/>
            <person name="Zhou S."/>
            <person name="Raouche S."/>
            <person name="Rosso M.N."/>
        </authorList>
    </citation>
    <scope>NUCLEOTIDE SEQUENCE [LARGE SCALE GENOMIC DNA]</scope>
    <source>
        <strain evidence="2 3">BRFM 1820</strain>
    </source>
</reference>
<dbReference type="Proteomes" id="UP000256964">
    <property type="component" value="Unassembled WGS sequence"/>
</dbReference>
<dbReference type="EMBL" id="KZ857954">
    <property type="protein sequence ID" value="RDX39381.1"/>
    <property type="molecule type" value="Genomic_DNA"/>
</dbReference>